<feature type="domain" description="Retropepsin-like aspartic endopeptidase" evidence="2">
    <location>
        <begin position="36"/>
        <end position="170"/>
    </location>
</feature>
<dbReference type="GO" id="GO:0008233">
    <property type="term" value="F:peptidase activity"/>
    <property type="evidence" value="ECO:0007669"/>
    <property type="project" value="UniProtKB-KW"/>
</dbReference>
<keyword evidence="1" id="KW-0732">Signal</keyword>
<dbReference type="GO" id="GO:0006508">
    <property type="term" value="P:proteolysis"/>
    <property type="evidence" value="ECO:0007669"/>
    <property type="project" value="UniProtKB-KW"/>
</dbReference>
<dbReference type="InterPro" id="IPR008503">
    <property type="entry name" value="Asp_endopeptidase"/>
</dbReference>
<dbReference type="AlphaFoldDB" id="A0A2X2CEW4"/>
<sequence length="177" mass="19812">MNKGSTVKHRTIRWLSAVSIALTMAPSFAATTPTKVFGWVEEGRIQPENIAVKIKLDTGALTSSMDAKDLERFERDGERWVRFNVEVKDSITGKMANSSFERKVVRNVKVRGAGGAEKRPVVVMQMCIGSRIYTEEFSLKDRGKMNYPVLIGRRTLEHIGAVDASRTFTMEPRCGKS</sequence>
<dbReference type="EMBL" id="UAUF01000010">
    <property type="protein sequence ID" value="SPZ05281.1"/>
    <property type="molecule type" value="Genomic_DNA"/>
</dbReference>
<dbReference type="SUPFAM" id="SSF50630">
    <property type="entry name" value="Acid proteases"/>
    <property type="match status" value="1"/>
</dbReference>
<feature type="chain" id="PRO_5016143366" evidence="1">
    <location>
        <begin position="30"/>
        <end position="177"/>
    </location>
</feature>
<keyword evidence="3" id="KW-0378">Hydrolase</keyword>
<protein>
    <submittedName>
        <fullName evidence="3">ATP-dependent Zn protease</fullName>
    </submittedName>
</protein>
<organism evidence="3 4">
    <name type="scientific">Pseudomonas luteola</name>
    <dbReference type="NCBI Taxonomy" id="47886"/>
    <lineage>
        <taxon>Bacteria</taxon>
        <taxon>Pseudomonadati</taxon>
        <taxon>Pseudomonadota</taxon>
        <taxon>Gammaproteobacteria</taxon>
        <taxon>Pseudomonadales</taxon>
        <taxon>Pseudomonadaceae</taxon>
        <taxon>Pseudomonas</taxon>
    </lineage>
</organism>
<evidence type="ECO:0000313" key="3">
    <source>
        <dbReference type="EMBL" id="SPZ05281.1"/>
    </source>
</evidence>
<dbReference type="PANTHER" id="PTHR38037:SF2">
    <property type="entry name" value="ATP-DEPENDENT ZINC PROTEASE DOMAIN-CONTAINING PROTEIN-RELATED"/>
    <property type="match status" value="1"/>
</dbReference>
<dbReference type="Proteomes" id="UP000250443">
    <property type="component" value="Unassembled WGS sequence"/>
</dbReference>
<dbReference type="Pfam" id="PF05618">
    <property type="entry name" value="Zn_protease"/>
    <property type="match status" value="1"/>
</dbReference>
<name>A0A2X2CEW4_PSELU</name>
<evidence type="ECO:0000259" key="2">
    <source>
        <dbReference type="Pfam" id="PF05618"/>
    </source>
</evidence>
<evidence type="ECO:0000313" key="4">
    <source>
        <dbReference type="Proteomes" id="UP000250443"/>
    </source>
</evidence>
<dbReference type="PANTHER" id="PTHR38037">
    <property type="entry name" value="ZN_PROTEASE DOMAIN-CONTAINING PROTEIN"/>
    <property type="match status" value="1"/>
</dbReference>
<proteinExistence type="predicted"/>
<feature type="signal peptide" evidence="1">
    <location>
        <begin position="1"/>
        <end position="29"/>
    </location>
</feature>
<dbReference type="Gene3D" id="2.40.70.10">
    <property type="entry name" value="Acid Proteases"/>
    <property type="match status" value="1"/>
</dbReference>
<evidence type="ECO:0000256" key="1">
    <source>
        <dbReference type="SAM" id="SignalP"/>
    </source>
</evidence>
<dbReference type="InterPro" id="IPR021109">
    <property type="entry name" value="Peptidase_aspartic_dom_sf"/>
</dbReference>
<reference evidence="3 4" key="1">
    <citation type="submission" date="2018-06" db="EMBL/GenBank/DDBJ databases">
        <authorList>
            <consortium name="Pathogen Informatics"/>
            <person name="Doyle S."/>
        </authorList>
    </citation>
    <scope>NUCLEOTIDE SEQUENCE [LARGE SCALE GENOMIC DNA]</scope>
    <source>
        <strain evidence="3 4">NCTC11842</strain>
    </source>
</reference>
<gene>
    <name evidence="3" type="ORF">NCTC11842_01701</name>
</gene>
<accession>A0A2X2CEW4</accession>
<keyword evidence="3" id="KW-0645">Protease</keyword>